<reference evidence="1" key="1">
    <citation type="submission" date="2021-01" db="EMBL/GenBank/DDBJ databases">
        <authorList>
            <person name="Sun Q."/>
        </authorList>
    </citation>
    <scope>NUCLEOTIDE SEQUENCE</scope>
    <source>
        <strain evidence="1">YIM B02566</strain>
    </source>
</reference>
<comment type="caution">
    <text evidence="1">The sequence shown here is derived from an EMBL/GenBank/DDBJ whole genome shotgun (WGS) entry which is preliminary data.</text>
</comment>
<protein>
    <submittedName>
        <fullName evidence="1">Helix-turn-helix domain-containing protein</fullName>
    </submittedName>
</protein>
<dbReference type="Proteomes" id="UP000616151">
    <property type="component" value="Unassembled WGS sequence"/>
</dbReference>
<dbReference type="EMBL" id="JAENHL010000007">
    <property type="protein sequence ID" value="MBK1869097.1"/>
    <property type="molecule type" value="Genomic_DNA"/>
</dbReference>
<evidence type="ECO:0000313" key="1">
    <source>
        <dbReference type="EMBL" id="MBK1869097.1"/>
    </source>
</evidence>
<proteinExistence type="predicted"/>
<keyword evidence="2" id="KW-1185">Reference proteome</keyword>
<sequence length="187" mass="20634">MEIMDDAIDRRIAQRLKALRIDRGWSLDELAGRSGVSRATLSRLENFAISPTTSMLGKLCAAFGLTLSRLMYMAEDGFAPLIRRSAQTLWSDPEISFKRRAVSPPAQTLVGEVIEGEIGPGTRIDYDKAPKQGLEHHLVLLEGQLDITVAGTTYGLKAGDCLRYQLFGPSSFATPKKISARYLIFMV</sequence>
<evidence type="ECO:0000313" key="2">
    <source>
        <dbReference type="Proteomes" id="UP000616151"/>
    </source>
</evidence>
<organism evidence="1 2">
    <name type="scientific">Taklimakanibacter albus</name>
    <dbReference type="NCBI Taxonomy" id="2800327"/>
    <lineage>
        <taxon>Bacteria</taxon>
        <taxon>Pseudomonadati</taxon>
        <taxon>Pseudomonadota</taxon>
        <taxon>Alphaproteobacteria</taxon>
        <taxon>Hyphomicrobiales</taxon>
        <taxon>Aestuariivirgaceae</taxon>
        <taxon>Taklimakanibacter</taxon>
    </lineage>
</organism>
<name>A0ACC5R8X8_9HYPH</name>
<accession>A0ACC5R8X8</accession>
<gene>
    <name evidence="1" type="ORF">JHL16_22245</name>
</gene>